<dbReference type="EMBL" id="FOQD01000021">
    <property type="protein sequence ID" value="SFJ47577.1"/>
    <property type="molecule type" value="Genomic_DNA"/>
</dbReference>
<gene>
    <name evidence="2" type="ORF">SAMN05421753_12159</name>
</gene>
<sequence>MDSESDLLRRLAQTPDLLAQAASGGQDLRAQTRLREQYDADLVRAALTILDLRQRAKGRFTRAADMWFDRPGLEQATPEAIAVHKAQRFATAGGSVQDLFCGLGMNAIGLAAAGLNVVAIDHSPVACLRTSLNAAAYGLAERIETRVADDPLLEVTEGHLHLQPQRTTTQQKSVRLEDQLPPLEVLQTLPDRTPGGAITLSPASNFGGKFNNCEIELVSWNGDCKEAVLWYGSLRGEFAMRATLLPSGFTLAGNPWEAYSVVGPLKQYLYDPDPAIVRAGLVDVLAEQLAIERVDAAEEFLTSDNVVDSPAVTGFEIIADLPNNDRDIRNYFRSHPAGDVEIRCRHVPVDAAALRRKLPVTGSGKVALIFARLDGKTRALVGRRLGN</sequence>
<evidence type="ECO:0000313" key="2">
    <source>
        <dbReference type="EMBL" id="SFJ47577.1"/>
    </source>
</evidence>
<dbReference type="Pfam" id="PF18096">
    <property type="entry name" value="Thump_like"/>
    <property type="match status" value="1"/>
</dbReference>
<dbReference type="InterPro" id="IPR029063">
    <property type="entry name" value="SAM-dependent_MTases_sf"/>
</dbReference>
<dbReference type="RefSeq" id="WP_092056108.1">
    <property type="nucleotide sequence ID" value="NZ_FOQD01000021.1"/>
</dbReference>
<proteinExistence type="predicted"/>
<dbReference type="Proteomes" id="UP000199518">
    <property type="component" value="Unassembled WGS sequence"/>
</dbReference>
<keyword evidence="2" id="KW-0808">Transferase</keyword>
<dbReference type="GO" id="GO:0008168">
    <property type="term" value="F:methyltransferase activity"/>
    <property type="evidence" value="ECO:0007669"/>
    <property type="project" value="UniProtKB-KW"/>
</dbReference>
<protein>
    <submittedName>
        <fullName evidence="2">RNA cap guanine-N2 methyltransferase</fullName>
    </submittedName>
</protein>
<dbReference type="SUPFAM" id="SSF53335">
    <property type="entry name" value="S-adenosyl-L-methionine-dependent methyltransferases"/>
    <property type="match status" value="1"/>
</dbReference>
<feature type="domain" description="THUMP-like" evidence="1">
    <location>
        <begin position="313"/>
        <end position="384"/>
    </location>
</feature>
<evidence type="ECO:0000313" key="3">
    <source>
        <dbReference type="Proteomes" id="UP000199518"/>
    </source>
</evidence>
<dbReference type="InterPro" id="IPR019012">
    <property type="entry name" value="RNA_cap_Gua-N2-MeTrfase"/>
</dbReference>
<dbReference type="InterPro" id="IPR041497">
    <property type="entry name" value="Thump-like"/>
</dbReference>
<reference evidence="3" key="1">
    <citation type="submission" date="2016-10" db="EMBL/GenBank/DDBJ databases">
        <authorList>
            <person name="Varghese N."/>
            <person name="Submissions S."/>
        </authorList>
    </citation>
    <scope>NUCLEOTIDE SEQUENCE [LARGE SCALE GENOMIC DNA]</scope>
    <source>
        <strain evidence="3">DSM 26348</strain>
    </source>
</reference>
<dbReference type="Pfam" id="PF09445">
    <property type="entry name" value="Methyltransf_15"/>
    <property type="match status" value="1"/>
</dbReference>
<keyword evidence="2" id="KW-0489">Methyltransferase</keyword>
<dbReference type="OrthoDB" id="9810570at2"/>
<name>A0A1I3RQL4_9PLAN</name>
<accession>A0A1I3RQL4</accession>
<dbReference type="Gene3D" id="3.40.50.150">
    <property type="entry name" value="Vaccinia Virus protein VP39"/>
    <property type="match status" value="1"/>
</dbReference>
<evidence type="ECO:0000259" key="1">
    <source>
        <dbReference type="Pfam" id="PF18096"/>
    </source>
</evidence>
<keyword evidence="3" id="KW-1185">Reference proteome</keyword>
<dbReference type="GO" id="GO:0036261">
    <property type="term" value="P:7-methylguanosine cap hypermethylation"/>
    <property type="evidence" value="ECO:0007669"/>
    <property type="project" value="InterPro"/>
</dbReference>
<dbReference type="AlphaFoldDB" id="A0A1I3RQL4"/>
<dbReference type="STRING" id="1576369.SAMN05421753_12159"/>
<dbReference type="PANTHER" id="PTHR14741">
    <property type="entry name" value="S-ADENOSYLMETHIONINE-DEPENDENT METHYLTRANSFERASE RELATED"/>
    <property type="match status" value="1"/>
</dbReference>
<dbReference type="CDD" id="cd02440">
    <property type="entry name" value="AdoMet_MTases"/>
    <property type="match status" value="1"/>
</dbReference>
<dbReference type="PANTHER" id="PTHR14741:SF32">
    <property type="entry name" value="TRIMETHYLGUANOSINE SYNTHASE"/>
    <property type="match status" value="1"/>
</dbReference>
<organism evidence="2 3">
    <name type="scientific">Planctomicrobium piriforme</name>
    <dbReference type="NCBI Taxonomy" id="1576369"/>
    <lineage>
        <taxon>Bacteria</taxon>
        <taxon>Pseudomonadati</taxon>
        <taxon>Planctomycetota</taxon>
        <taxon>Planctomycetia</taxon>
        <taxon>Planctomycetales</taxon>
        <taxon>Planctomycetaceae</taxon>
        <taxon>Planctomicrobium</taxon>
    </lineage>
</organism>